<proteinExistence type="predicted"/>
<reference evidence="1" key="1">
    <citation type="submission" date="2023-04" db="EMBL/GenBank/DDBJ databases">
        <title>Ambrosiozyma monospora NBRC 10751.</title>
        <authorList>
            <person name="Ichikawa N."/>
            <person name="Sato H."/>
            <person name="Tonouchi N."/>
        </authorList>
    </citation>
    <scope>NUCLEOTIDE SEQUENCE</scope>
    <source>
        <strain evidence="1">NBRC 10751</strain>
    </source>
</reference>
<accession>A0ACB5SY44</accession>
<dbReference type="EMBL" id="BSXS01001550">
    <property type="protein sequence ID" value="GME76505.1"/>
    <property type="molecule type" value="Genomic_DNA"/>
</dbReference>
<name>A0ACB5SY44_AMBMO</name>
<evidence type="ECO:0000313" key="1">
    <source>
        <dbReference type="EMBL" id="GME76505.1"/>
    </source>
</evidence>
<keyword evidence="2" id="KW-1185">Reference proteome</keyword>
<organism evidence="1 2">
    <name type="scientific">Ambrosiozyma monospora</name>
    <name type="common">Yeast</name>
    <name type="synonym">Endomycopsis monosporus</name>
    <dbReference type="NCBI Taxonomy" id="43982"/>
    <lineage>
        <taxon>Eukaryota</taxon>
        <taxon>Fungi</taxon>
        <taxon>Dikarya</taxon>
        <taxon>Ascomycota</taxon>
        <taxon>Saccharomycotina</taxon>
        <taxon>Pichiomycetes</taxon>
        <taxon>Pichiales</taxon>
        <taxon>Pichiaceae</taxon>
        <taxon>Ambrosiozyma</taxon>
    </lineage>
</organism>
<comment type="caution">
    <text evidence="1">The sequence shown here is derived from an EMBL/GenBank/DDBJ whole genome shotgun (WGS) entry which is preliminary data.</text>
</comment>
<dbReference type="Proteomes" id="UP001165064">
    <property type="component" value="Unassembled WGS sequence"/>
</dbReference>
<protein>
    <submittedName>
        <fullName evidence="1">Unnamed protein product</fullName>
    </submittedName>
</protein>
<gene>
    <name evidence="1" type="ORF">Amon02_000263800</name>
</gene>
<evidence type="ECO:0000313" key="2">
    <source>
        <dbReference type="Proteomes" id="UP001165064"/>
    </source>
</evidence>
<sequence>MLFGVKLQNEVYPPWKDYYINYDGLKKLLKENVVSDNAESNWTEKDESTFAALLDSELEKVYTFQVSKYKELDEQISALELQSENYLKKLSENNTPIAGDFEDANFQKKLEELLAFTNELDHFARLNFTGFTKIVKKHDRLHKGYSVKALLNVRMKSLPVNNISEDTSPYLFRISTLYTFIRDQSTSAALSNSLSTSFHRLSTSGKLSTTPNASQTSTKDTGFKVLKFWIHPDNLMEIKTTILRHLPVLIYNNQNEDDDDDEFLTDPTITSLYFDNRHFQLYNDKLLKNLNKTPSLRIKWTGKLQNQNDLTIEEKIFDYDTGTSQDIRLALKEKYINDFIFPDHKDDDSEFQMDALHKPKHQTKLTLEKYVKRLEKKGLSKESIDKQVSNFKELQGFIKKDNLQPTLRTIHTRNAFQMPGDDRLRITIDSDILFIREDSFDDSRPIRDPDQWHRKDIDSSIDDPFSLLRKGEYSKFPYSVMEIKISNSILNNPSSKTLAWISDLTNGHLVKEVPNFSKFIQGISALFIEDDNLDILPFWLPELETDIRKNPEQAYNETKKKQQEKQQHDETLKNLKKKLSTAPQTSTRSGTTHLDKIIEDGEDLDEYESSDDDSTDSFVPKRPTPPPQQPYQDDINGSSSSSKPHPLVLASSHKRDKYGFKDMLMPVFAKASKLEGYESEDEEIILPPGVTKPKALIRQSGPVKVEAKVWLANERTFVRWLHVTTLLTALTFSVDWS</sequence>